<protein>
    <submittedName>
        <fullName evidence="4">Transacylase</fullName>
    </submittedName>
</protein>
<organism evidence="4">
    <name type="scientific">Leptolyngbya sp. ISBN3-Nov-94-8</name>
    <dbReference type="NCBI Taxonomy" id="1798139"/>
    <lineage>
        <taxon>Bacteria</taxon>
        <taxon>Bacillati</taxon>
        <taxon>Cyanobacteriota</taxon>
        <taxon>Cyanophyceae</taxon>
        <taxon>Leptolyngbyales</taxon>
        <taxon>Leptolyngbyaceae</taxon>
        <taxon>Leptolyngbya group</taxon>
        <taxon>Leptolyngbya</taxon>
    </lineage>
</organism>
<evidence type="ECO:0000256" key="2">
    <source>
        <dbReference type="ARBA" id="ARBA00022553"/>
    </source>
</evidence>
<dbReference type="EMBL" id="KT727016">
    <property type="protein sequence ID" value="AMH40435.1"/>
    <property type="molecule type" value="Genomic_DNA"/>
</dbReference>
<gene>
    <name evidence="4" type="primary">phmC</name>
</gene>
<dbReference type="Gene3D" id="3.40.366.10">
    <property type="entry name" value="Malonyl-Coenzyme A Acyl Carrier Protein, domain 2"/>
    <property type="match status" value="1"/>
</dbReference>
<dbReference type="InterPro" id="IPR001227">
    <property type="entry name" value="Ac_transferase_dom_sf"/>
</dbReference>
<evidence type="ECO:0000256" key="1">
    <source>
        <dbReference type="ARBA" id="ARBA00022450"/>
    </source>
</evidence>
<dbReference type="GO" id="GO:0004312">
    <property type="term" value="F:fatty acid synthase activity"/>
    <property type="evidence" value="ECO:0007669"/>
    <property type="project" value="TreeGrafter"/>
</dbReference>
<dbReference type="InterPro" id="IPR016036">
    <property type="entry name" value="Malonyl_transacylase_ACP-bd"/>
</dbReference>
<keyword evidence="1" id="KW-0596">Phosphopantetheine</keyword>
<proteinExistence type="predicted"/>
<dbReference type="PANTHER" id="PTHR43775:SF37">
    <property type="entry name" value="SI:DKEY-61P9.11"/>
    <property type="match status" value="1"/>
</dbReference>
<accession>A0A125SL34</accession>
<sequence>MSKVIWMFSGQGSQYFDMGRDLYKANPVFRDRMQACDAHCERLLGFSILEIIYPRANVSKSAPFDNLHHTHPALLCIQYSLAQTLLSQGMKPDLMLGYSLGEWVALSVFGVLPFAAALESVVEQADLLKRCTPPGGMLAVMASPDIVDSSPVYQDMAISAHNFRNHFVLSGLKQSIDRVQAHLRASEITHQRLPVTVAFHSPAMDAIEMYYKAQGHRKYPQSLTIPLVSLAYTEILDILPEDFLWNILRRPVFFEKTIRRLEADGDYHFVDLGPSGTLATFLKYLLTPDSHSKISPILTPFQQAQVNLERLESAL</sequence>
<name>A0A125SL34_9CYAN</name>
<dbReference type="AlphaFoldDB" id="A0A125SL34"/>
<dbReference type="InterPro" id="IPR014043">
    <property type="entry name" value="Acyl_transferase_dom"/>
</dbReference>
<dbReference type="PANTHER" id="PTHR43775">
    <property type="entry name" value="FATTY ACID SYNTHASE"/>
    <property type="match status" value="1"/>
</dbReference>
<dbReference type="GO" id="GO:0006633">
    <property type="term" value="P:fatty acid biosynthetic process"/>
    <property type="evidence" value="ECO:0007669"/>
    <property type="project" value="TreeGrafter"/>
</dbReference>
<reference evidence="4" key="1">
    <citation type="submission" date="2015-09" db="EMBL/GenBank/DDBJ databases">
        <authorList>
            <person name="Jackson K.R."/>
            <person name="Lunt B.L."/>
            <person name="Fisher J.N.B."/>
            <person name="Gardner A.V."/>
            <person name="Bailey M.E."/>
            <person name="Deus L.M."/>
            <person name="Earl A.S."/>
            <person name="Gibby P.D."/>
            <person name="Hartmann K.A."/>
            <person name="Liu J.E."/>
            <person name="Manci A.M."/>
            <person name="Nielsen D.A."/>
            <person name="Solomon M.B."/>
            <person name="Breakwell D.P."/>
            <person name="Burnett S.H."/>
            <person name="Grose J.H."/>
        </authorList>
    </citation>
    <scope>NUCLEOTIDE SEQUENCE</scope>
    <source>
        <strain evidence="4">ISBN3-Nov-94-8</strain>
    </source>
</reference>
<keyword evidence="2" id="KW-0597">Phosphoprotein</keyword>
<dbReference type="SUPFAM" id="SSF55048">
    <property type="entry name" value="Probable ACP-binding domain of malonyl-CoA ACP transacylase"/>
    <property type="match status" value="1"/>
</dbReference>
<evidence type="ECO:0000313" key="4">
    <source>
        <dbReference type="EMBL" id="AMH40435.1"/>
    </source>
</evidence>
<dbReference type="InterPro" id="IPR016035">
    <property type="entry name" value="Acyl_Trfase/lysoPLipase"/>
</dbReference>
<dbReference type="Pfam" id="PF00698">
    <property type="entry name" value="Acyl_transf_1"/>
    <property type="match status" value="1"/>
</dbReference>
<dbReference type="SUPFAM" id="SSF52151">
    <property type="entry name" value="FabD/lysophospholipase-like"/>
    <property type="match status" value="1"/>
</dbReference>
<feature type="domain" description="Malonyl-CoA:ACP transacylase (MAT)" evidence="3">
    <location>
        <begin position="7"/>
        <end position="306"/>
    </location>
</feature>
<dbReference type="InterPro" id="IPR050091">
    <property type="entry name" value="PKS_NRPS_Biosynth_Enz"/>
</dbReference>
<evidence type="ECO:0000259" key="3">
    <source>
        <dbReference type="SMART" id="SM00827"/>
    </source>
</evidence>
<dbReference type="SMART" id="SM00827">
    <property type="entry name" value="PKS_AT"/>
    <property type="match status" value="1"/>
</dbReference>